<name>A0ABT8WEZ2_9FLAO</name>
<evidence type="ECO:0000313" key="3">
    <source>
        <dbReference type="Proteomes" id="UP001176883"/>
    </source>
</evidence>
<organism evidence="2 3">
    <name type="scientific">Flavivirga aquimarina</name>
    <dbReference type="NCBI Taxonomy" id="2027862"/>
    <lineage>
        <taxon>Bacteria</taxon>
        <taxon>Pseudomonadati</taxon>
        <taxon>Bacteroidota</taxon>
        <taxon>Flavobacteriia</taxon>
        <taxon>Flavobacteriales</taxon>
        <taxon>Flavobacteriaceae</taxon>
        <taxon>Flavivirga</taxon>
    </lineage>
</organism>
<reference evidence="2" key="1">
    <citation type="submission" date="2023-07" db="EMBL/GenBank/DDBJ databases">
        <title>Two novel species in the genus Flavivirga.</title>
        <authorList>
            <person name="Kwon K."/>
        </authorList>
    </citation>
    <scope>NUCLEOTIDE SEQUENCE</scope>
    <source>
        <strain evidence="2">KCTC 52353</strain>
    </source>
</reference>
<proteinExistence type="predicted"/>
<protein>
    <submittedName>
        <fullName evidence="2">Alpha/beta hydrolase</fullName>
    </submittedName>
</protein>
<accession>A0ABT8WEZ2</accession>
<dbReference type="Pfam" id="PF00561">
    <property type="entry name" value="Abhydrolase_1"/>
    <property type="match status" value="1"/>
</dbReference>
<evidence type="ECO:0000313" key="2">
    <source>
        <dbReference type="EMBL" id="MDO5971589.1"/>
    </source>
</evidence>
<dbReference type="EMBL" id="JAUOEK010000163">
    <property type="protein sequence ID" value="MDO5971589.1"/>
    <property type="molecule type" value="Genomic_DNA"/>
</dbReference>
<gene>
    <name evidence="2" type="ORF">Q4Q35_17430</name>
</gene>
<evidence type="ECO:0000259" key="1">
    <source>
        <dbReference type="Pfam" id="PF00561"/>
    </source>
</evidence>
<dbReference type="SUPFAM" id="SSF53474">
    <property type="entry name" value="alpha/beta-Hydrolases"/>
    <property type="match status" value="1"/>
</dbReference>
<feature type="domain" description="AB hydrolase-1" evidence="1">
    <location>
        <begin position="74"/>
        <end position="201"/>
    </location>
</feature>
<dbReference type="PANTHER" id="PTHR46438">
    <property type="entry name" value="ALPHA/BETA-HYDROLASES SUPERFAMILY PROTEIN"/>
    <property type="match status" value="1"/>
</dbReference>
<keyword evidence="3" id="KW-1185">Reference proteome</keyword>
<dbReference type="PANTHER" id="PTHR46438:SF11">
    <property type="entry name" value="LIPASE-RELATED"/>
    <property type="match status" value="1"/>
</dbReference>
<dbReference type="Gene3D" id="3.40.50.1820">
    <property type="entry name" value="alpha/beta hydrolase"/>
    <property type="match status" value="1"/>
</dbReference>
<dbReference type="RefSeq" id="WP_303279303.1">
    <property type="nucleotide sequence ID" value="NZ_JAUOEK010000163.1"/>
</dbReference>
<dbReference type="InterPro" id="IPR029058">
    <property type="entry name" value="AB_hydrolase_fold"/>
</dbReference>
<dbReference type="InterPro" id="IPR000073">
    <property type="entry name" value="AB_hydrolase_1"/>
</dbReference>
<sequence>MNKLFIKTIGVYINLISYFLPKYAAELAIKLFSTPRKGRLNEEENQYLNTAIQEDIIYENILIKTYCWKGNSKTILLVHGWESNAYRWKDLIEILKSLNYTVVALDAPGHGNSSEKLFNTLIYSECIHAVAKKFEVNTIVGHSVGGTATIFSQYKKQLKSIEKIVLLGAPADFVDVFKRYETMMGYNKKVSHAMAQYVLRKFNHLPEYFSAPNFSKELKAKILTIHDKKDRIIPYTDGLKFKKNYEKVQFIGTKGFGHGLKNNIIYNHIADFLNA</sequence>
<keyword evidence="2" id="KW-0378">Hydrolase</keyword>
<dbReference type="Proteomes" id="UP001176883">
    <property type="component" value="Unassembled WGS sequence"/>
</dbReference>
<dbReference type="GO" id="GO:0016787">
    <property type="term" value="F:hydrolase activity"/>
    <property type="evidence" value="ECO:0007669"/>
    <property type="project" value="UniProtKB-KW"/>
</dbReference>
<comment type="caution">
    <text evidence="2">The sequence shown here is derived from an EMBL/GenBank/DDBJ whole genome shotgun (WGS) entry which is preliminary data.</text>
</comment>